<dbReference type="Pfam" id="PF13620">
    <property type="entry name" value="CarboxypepD_reg"/>
    <property type="match status" value="1"/>
</dbReference>
<feature type="domain" description="TonB-dependent transporter Oar-like beta-barrel" evidence="5">
    <location>
        <begin position="246"/>
        <end position="310"/>
    </location>
</feature>
<keyword evidence="6" id="KW-0121">Carboxypeptidase</keyword>
<dbReference type="Proteomes" id="UP001268683">
    <property type="component" value="Chromosome"/>
</dbReference>
<gene>
    <name evidence="6" type="ORF">QGN29_08430</name>
</gene>
<proteinExistence type="predicted"/>
<sequence>MKSQFKTMLCGGVALAAISLASPVYAQETTSNIRASISNADGVAVSGAKVTITNTATGITRTVNANSSGSIFLKNLPVGGPYTIAVVSESGRIEKVENIYLQLGSTYSANISLSNNADVSMEEIVITAERLSAANVAQGPNSVFDLSDLEGAPAINRDIKDIIRLDPRVYIDESNSDAIQCAGANPRFNSLTVDGVGLNDNFGLNSNGYPTERIPFPFSGIQQVAVEMAPFNVEYGSFTSCNVNAVTKSGTNTLKGSAFFDYTGDSYRGNSLEGDQFDNGDYSEKRYGATFGGPIIKDKLFFFAAYEKLEGAQLFDRGVEGSGAAREVQGVTQSQLDRIVTASRDLYGFDAGSLPSSLPFTDEKFLAKIDWNINDQHRFSFTFNYNDGFSISQSDNDDNELELSNHYYERGAKLLSYTGHLVSDWTDNFSTDIRLSHADLDNRQNSLIGSDVGEARIETSRGTYVYVGGDDSRQSNDLAYTTWNFKAAGTYQLDDHAITFGYERFSTDIFNLFLQHSNGEYRFNSVEDYENGTPSRVYYGNASTLNPNDAAADWGYAINTIYLQDEFSLPDSNLNITAGVRYDWYDNADIPRENANFVARNGFSNSANFDGRGIFLPRIGFNWDATDRMSVHGGIGLFSGGNPNVWLSNNYSNDGVSNIQIQLRDFDDDPNFTLFDDPTANGGLPISDVPARAQDLVAAGSSNTGVNAIDPDFKIPTQLKFALGTTIDFDAGMFGDDYRFGFDFLYSKTRNAATIIDSTLEQIGTAPDGRPLYFSVNRADADCAADVGSNPFGCNRWFNSDYILTNSEDSGRHYVLSGYLRKSHDNGIDWSLGYAYTDATDANPMTSAVAFSNFSGVTASDRNNLSAATSNWEIKHRFTGKFSWAKDFWDDNTTRLTVFASVQSGRPYGFTFLDGGGAFNGSFDEFGDGVDRGSLLYVPTGVNDPLVNFGPDFNTTTFFAFLENQGLMEYAGQILPRNVNTSRWWGKVDLKFEQELPTIVEGHKLSAFMVIENFTNLLNDDWGVQYHGGYFGNTSIVDARIDTTNNVYNFNEFVRRDPQSRRSGPSLWEIRFGVRYKF</sequence>
<keyword evidence="6" id="KW-0645">Protease</keyword>
<dbReference type="EMBL" id="CP123872">
    <property type="protein sequence ID" value="WND01584.1"/>
    <property type="molecule type" value="Genomic_DNA"/>
</dbReference>
<dbReference type="GO" id="GO:0004180">
    <property type="term" value="F:carboxypeptidase activity"/>
    <property type="evidence" value="ECO:0007669"/>
    <property type="project" value="UniProtKB-KW"/>
</dbReference>
<dbReference type="AlphaFoldDB" id="A0AA52H888"/>
<reference evidence="6" key="1">
    <citation type="submission" date="2023-04" db="EMBL/GenBank/DDBJ databases">
        <title>Complete genome sequence of Temperatibacter marinus.</title>
        <authorList>
            <person name="Rong J.-C."/>
            <person name="Yi M.-L."/>
            <person name="Zhao Q."/>
        </authorList>
    </citation>
    <scope>NUCLEOTIDE SEQUENCE</scope>
    <source>
        <strain evidence="6">NBRC 110045</strain>
    </source>
</reference>
<keyword evidence="6" id="KW-0378">Hydrolase</keyword>
<dbReference type="Pfam" id="PF25183">
    <property type="entry name" value="OMP_b-brl_4"/>
    <property type="match status" value="2"/>
</dbReference>
<keyword evidence="3" id="KW-0998">Cell outer membrane</keyword>
<dbReference type="RefSeq" id="WP_310797412.1">
    <property type="nucleotide sequence ID" value="NZ_CP123872.1"/>
</dbReference>
<feature type="chain" id="PRO_5041402347" evidence="4">
    <location>
        <begin position="27"/>
        <end position="1078"/>
    </location>
</feature>
<dbReference type="InterPro" id="IPR013784">
    <property type="entry name" value="Carb-bd-like_fold"/>
</dbReference>
<feature type="signal peptide" evidence="4">
    <location>
        <begin position="1"/>
        <end position="26"/>
    </location>
</feature>
<organism evidence="6 7">
    <name type="scientific">Temperatibacter marinus</name>
    <dbReference type="NCBI Taxonomy" id="1456591"/>
    <lineage>
        <taxon>Bacteria</taxon>
        <taxon>Pseudomonadati</taxon>
        <taxon>Pseudomonadota</taxon>
        <taxon>Alphaproteobacteria</taxon>
        <taxon>Kordiimonadales</taxon>
        <taxon>Temperatibacteraceae</taxon>
        <taxon>Temperatibacter</taxon>
    </lineage>
</organism>
<dbReference type="KEGG" id="tmk:QGN29_08430"/>
<dbReference type="InterPro" id="IPR057601">
    <property type="entry name" value="Oar-like_b-barrel"/>
</dbReference>
<dbReference type="Gene3D" id="2.40.170.20">
    <property type="entry name" value="TonB-dependent receptor, beta-barrel domain"/>
    <property type="match status" value="1"/>
</dbReference>
<evidence type="ECO:0000256" key="3">
    <source>
        <dbReference type="ARBA" id="ARBA00023237"/>
    </source>
</evidence>
<evidence type="ECO:0000313" key="7">
    <source>
        <dbReference type="Proteomes" id="UP001268683"/>
    </source>
</evidence>
<keyword evidence="7" id="KW-1185">Reference proteome</keyword>
<dbReference type="SUPFAM" id="SSF56935">
    <property type="entry name" value="Porins"/>
    <property type="match status" value="1"/>
</dbReference>
<name>A0AA52H888_9PROT</name>
<dbReference type="InterPro" id="IPR036942">
    <property type="entry name" value="Beta-barrel_TonB_sf"/>
</dbReference>
<dbReference type="InterPro" id="IPR037066">
    <property type="entry name" value="Plug_dom_sf"/>
</dbReference>
<dbReference type="GO" id="GO:0009279">
    <property type="term" value="C:cell outer membrane"/>
    <property type="evidence" value="ECO:0007669"/>
    <property type="project" value="UniProtKB-SubCell"/>
</dbReference>
<evidence type="ECO:0000256" key="4">
    <source>
        <dbReference type="SAM" id="SignalP"/>
    </source>
</evidence>
<evidence type="ECO:0000259" key="5">
    <source>
        <dbReference type="Pfam" id="PF25183"/>
    </source>
</evidence>
<comment type="subcellular location">
    <subcellularLocation>
        <location evidence="1">Cell outer membrane</location>
    </subcellularLocation>
</comment>
<dbReference type="Gene3D" id="2.170.130.10">
    <property type="entry name" value="TonB-dependent receptor, plug domain"/>
    <property type="match status" value="1"/>
</dbReference>
<dbReference type="SUPFAM" id="SSF49452">
    <property type="entry name" value="Starch-binding domain-like"/>
    <property type="match status" value="1"/>
</dbReference>
<accession>A0AA52H888</accession>
<dbReference type="GO" id="GO:0030246">
    <property type="term" value="F:carbohydrate binding"/>
    <property type="evidence" value="ECO:0007669"/>
    <property type="project" value="InterPro"/>
</dbReference>
<evidence type="ECO:0000256" key="2">
    <source>
        <dbReference type="ARBA" id="ARBA00023136"/>
    </source>
</evidence>
<evidence type="ECO:0000313" key="6">
    <source>
        <dbReference type="EMBL" id="WND01584.1"/>
    </source>
</evidence>
<keyword evidence="2" id="KW-0472">Membrane</keyword>
<evidence type="ECO:0000256" key="1">
    <source>
        <dbReference type="ARBA" id="ARBA00004442"/>
    </source>
</evidence>
<protein>
    <submittedName>
        <fullName evidence="6">Carboxypeptidase regulatory-like domain-containing protein</fullName>
    </submittedName>
</protein>
<keyword evidence="4" id="KW-0732">Signal</keyword>
<feature type="domain" description="TonB-dependent transporter Oar-like beta-barrel" evidence="5">
    <location>
        <begin position="358"/>
        <end position="911"/>
    </location>
</feature>